<evidence type="ECO:0000313" key="2">
    <source>
        <dbReference type="Proteomes" id="UP001558652"/>
    </source>
</evidence>
<dbReference type="EMBL" id="JBFDAA010000007">
    <property type="protein sequence ID" value="KAL1130474.1"/>
    <property type="molecule type" value="Genomic_DNA"/>
</dbReference>
<dbReference type="Pfam" id="PF16984">
    <property type="entry name" value="Grp7_allergen"/>
    <property type="match status" value="1"/>
</dbReference>
<reference evidence="1 2" key="1">
    <citation type="submission" date="2024-07" db="EMBL/GenBank/DDBJ databases">
        <title>Chromosome-level genome assembly of the water stick insect Ranatra chinensis (Heteroptera: Nepidae).</title>
        <authorList>
            <person name="Liu X."/>
        </authorList>
    </citation>
    <scope>NUCLEOTIDE SEQUENCE [LARGE SCALE GENOMIC DNA]</scope>
    <source>
        <strain evidence="1">Cailab_2021Rc</strain>
        <tissue evidence="1">Muscle</tissue>
    </source>
</reference>
<dbReference type="Proteomes" id="UP001558652">
    <property type="component" value="Unassembled WGS sequence"/>
</dbReference>
<keyword evidence="2" id="KW-1185">Reference proteome</keyword>
<name>A0ABD0YIP5_9HEMI</name>
<dbReference type="InterPro" id="IPR038602">
    <property type="entry name" value="Mite_allergen_7_sf"/>
</dbReference>
<proteinExistence type="predicted"/>
<dbReference type="Gene3D" id="3.15.10.50">
    <property type="match status" value="1"/>
</dbReference>
<sequence>MPIVLLERTIDWQKRPSLHLIGACTLPAALHLSSFYSSNLIASSRNFLFSLNLKTARELSKLSSSTSREQSCRPNGLSLNEFIDGVLEDVKLSIANTGNESTVPLPEIEESFETRVGPIKLKGKLGADGGQFGNLASIKRTGDSVVAVAGDKISVQLEMGLQQAYVRLPRYWAELGRGIKAKGKIDVKVKNNSVSASITLRQESRRIRASVDHVSVDVLEGFDVCLTGLGVANHIAAKIIQWLAKEFNPDIKRRISEVLTDSLQESLNKIDISQVLTDYILRST</sequence>
<accession>A0ABD0YIP5</accession>
<protein>
    <submittedName>
        <fullName evidence="1">Uncharacterized protein</fullName>
    </submittedName>
</protein>
<evidence type="ECO:0000313" key="1">
    <source>
        <dbReference type="EMBL" id="KAL1130474.1"/>
    </source>
</evidence>
<organism evidence="1 2">
    <name type="scientific">Ranatra chinensis</name>
    <dbReference type="NCBI Taxonomy" id="642074"/>
    <lineage>
        <taxon>Eukaryota</taxon>
        <taxon>Metazoa</taxon>
        <taxon>Ecdysozoa</taxon>
        <taxon>Arthropoda</taxon>
        <taxon>Hexapoda</taxon>
        <taxon>Insecta</taxon>
        <taxon>Pterygota</taxon>
        <taxon>Neoptera</taxon>
        <taxon>Paraneoptera</taxon>
        <taxon>Hemiptera</taxon>
        <taxon>Heteroptera</taxon>
        <taxon>Panheteroptera</taxon>
        <taxon>Nepomorpha</taxon>
        <taxon>Nepidae</taxon>
        <taxon>Ranatrinae</taxon>
        <taxon>Ranatra</taxon>
    </lineage>
</organism>
<gene>
    <name evidence="1" type="ORF">AAG570_011722</name>
</gene>
<comment type="caution">
    <text evidence="1">The sequence shown here is derived from an EMBL/GenBank/DDBJ whole genome shotgun (WGS) entry which is preliminary data.</text>
</comment>
<dbReference type="AlphaFoldDB" id="A0ABD0YIP5"/>
<dbReference type="InterPro" id="IPR020234">
    <property type="entry name" value="Mite_allergen_group-7"/>
</dbReference>